<sequence length="297" mass="30905">MRDGVHRFGPRALARCVDCVEGRGGRQCSAQTRTQSKARSHSRLERRPSRHPSAVAVRVAVGPLAPRCAAHAITPAAVQTPLNPPPNGHGHHHHPTHARTHTASSSATSLVVPPLLCSTPARRCVAHSSVGATPHWAGETTRTGEGGRCCCSPAPCLSHCLGWPPLHGALVGTLRPLVGGRACTRAPMGPLVSAPGLLASLSVPRPAVLRQRTPAQLMRTAHPSRGDGGERRACGTSTHAVTAAVVPTRFPWSLACSVPASLSARRSTLRGADGRSANQNCTEDALLCAVAVPLVVV</sequence>
<dbReference type="InParanoid" id="E9AG98"/>
<dbReference type="Proteomes" id="UP000008153">
    <property type="component" value="Chromosome 10"/>
</dbReference>
<reference evidence="2 3" key="1">
    <citation type="journal article" date="2007" name="Nat. Genet.">
        <title>Comparative genomic analysis of three Leishmania species that cause diverse human disease.</title>
        <authorList>
            <person name="Peacock C.S."/>
            <person name="Seeger K."/>
            <person name="Harris D."/>
            <person name="Murphy L."/>
            <person name="Ruiz J.C."/>
            <person name="Quail M.A."/>
            <person name="Peters N."/>
            <person name="Adlem E."/>
            <person name="Tivey A."/>
            <person name="Aslett M."/>
            <person name="Kerhornou A."/>
            <person name="Ivens A."/>
            <person name="Fraser A."/>
            <person name="Rajandream M.A."/>
            <person name="Carver T."/>
            <person name="Norbertczak H."/>
            <person name="Chillingworth T."/>
            <person name="Hance Z."/>
            <person name="Jagels K."/>
            <person name="Moule S."/>
            <person name="Ormond D."/>
            <person name="Rutter S."/>
            <person name="Squares R."/>
            <person name="Whitehead S."/>
            <person name="Rabbinowitsch E."/>
            <person name="Arrowsmith C."/>
            <person name="White B."/>
            <person name="Thurston S."/>
            <person name="Bringaud F."/>
            <person name="Baldauf S.L."/>
            <person name="Faulconbridge A."/>
            <person name="Jeffares D."/>
            <person name="Depledge D.P."/>
            <person name="Oyola S.O."/>
            <person name="Hilley J.D."/>
            <person name="Brito L.O."/>
            <person name="Tosi L.R."/>
            <person name="Barrell B."/>
            <person name="Cruz A.K."/>
            <person name="Mottram J.C."/>
            <person name="Smith D.F."/>
            <person name="Berriman M."/>
        </authorList>
    </citation>
    <scope>NUCLEOTIDE SEQUENCE [LARGE SCALE GENOMIC DNA]</scope>
    <source>
        <strain evidence="2 3">JPCM5</strain>
    </source>
</reference>
<reference key="3">
    <citation type="submission" date="2011-02" db="EMBL/GenBank/DDBJ databases">
        <title>Chromosome and gene copy number variation allow genomic structural differences between species and strains of Leishmania.</title>
        <authorList>
            <person name="Hilley J.D."/>
            <person name="Rogers M."/>
            <person name="Wilkes J."/>
            <person name="Dickens N.J."/>
            <person name="Bates P."/>
            <person name="Depledge D.P."/>
            <person name="Harris D."/>
            <person name="Her Y."/>
            <person name="Herzyk P."/>
            <person name="Imamura H."/>
            <person name="Otto T.D."/>
            <person name="Saad W."/>
            <person name="Seeger K."/>
            <person name="Berriman M."/>
            <person name="Smith D.F."/>
            <person name="Hertz-Fowler C."/>
            <person name="Mottram J.C."/>
        </authorList>
    </citation>
    <scope>NUCLEOTIDE SEQUENCE</scope>
    <source>
        <strain>JPCM5</strain>
    </source>
</reference>
<dbReference type="RefSeq" id="XP_003392250.1">
    <property type="nucleotide sequence ID" value="XM_003392202.1"/>
</dbReference>
<keyword evidence="3" id="KW-1185">Reference proteome</keyword>
<feature type="region of interest" description="Disordered" evidence="1">
    <location>
        <begin position="78"/>
        <end position="105"/>
    </location>
</feature>
<evidence type="ECO:0000256" key="1">
    <source>
        <dbReference type="SAM" id="MobiDB-lite"/>
    </source>
</evidence>
<dbReference type="GeneID" id="10966236"/>
<dbReference type="VEuPathDB" id="TriTrypDB:LINF_100010150"/>
<protein>
    <submittedName>
        <fullName evidence="2">Uncharacterized protein</fullName>
    </submittedName>
</protein>
<dbReference type="STRING" id="5671.E9AG98"/>
<proteinExistence type="predicted"/>
<dbReference type="AlphaFoldDB" id="E9AG98"/>
<organism evidence="2 3">
    <name type="scientific">Leishmania infantum</name>
    <dbReference type="NCBI Taxonomy" id="5671"/>
    <lineage>
        <taxon>Eukaryota</taxon>
        <taxon>Discoba</taxon>
        <taxon>Euglenozoa</taxon>
        <taxon>Kinetoplastea</taxon>
        <taxon>Metakinetoplastina</taxon>
        <taxon>Trypanosomatida</taxon>
        <taxon>Trypanosomatidae</taxon>
        <taxon>Leishmaniinae</taxon>
        <taxon>Leishmania</taxon>
    </lineage>
</organism>
<dbReference type="KEGG" id="lif:LINJ_10_0521"/>
<feature type="compositionally biased region" description="Basic residues" evidence="1">
    <location>
        <begin position="89"/>
        <end position="100"/>
    </location>
</feature>
<accession>E9AG98</accession>
<evidence type="ECO:0000313" key="3">
    <source>
        <dbReference type="Proteomes" id="UP000008153"/>
    </source>
</evidence>
<feature type="region of interest" description="Disordered" evidence="1">
    <location>
        <begin position="25"/>
        <end position="55"/>
    </location>
</feature>
<evidence type="ECO:0000313" key="2">
    <source>
        <dbReference type="EMBL" id="CBZ08392.1"/>
    </source>
</evidence>
<reference evidence="2 3" key="2">
    <citation type="journal article" date="2011" name="Genome Res.">
        <title>Chromosome and gene copy number variation allow major structural change between species and strains of Leishmania.</title>
        <authorList>
            <person name="Rogers M.B."/>
            <person name="Hilley J.D."/>
            <person name="Dickens N.J."/>
            <person name="Wilkes J."/>
            <person name="Bates P.A."/>
            <person name="Depledge D.P."/>
            <person name="Harris D."/>
            <person name="Her Y."/>
            <person name="Herzyk P."/>
            <person name="Imamura H."/>
            <person name="Otto T.D."/>
            <person name="Sanders M."/>
            <person name="Seeger K."/>
            <person name="Dujardin J.C."/>
            <person name="Berriman M."/>
            <person name="Smith D.F."/>
            <person name="Hertz-Fowler C."/>
            <person name="Mottram J.C."/>
        </authorList>
    </citation>
    <scope>NUCLEOTIDE SEQUENCE [LARGE SCALE GENOMIC DNA]</scope>
    <source>
        <strain evidence="2 3">JPCM5</strain>
    </source>
</reference>
<name>E9AG98_LEIIN</name>
<dbReference type="EMBL" id="FR796442">
    <property type="protein sequence ID" value="CBZ08392.1"/>
    <property type="molecule type" value="Genomic_DNA"/>
</dbReference>
<gene>
    <name evidence="2" type="ORF">LINJ_10_0521</name>
</gene>